<dbReference type="SUPFAM" id="SSF143631">
    <property type="entry name" value="ApbE-like"/>
    <property type="match status" value="1"/>
</dbReference>
<dbReference type="PIRSF" id="PIRSF006268">
    <property type="entry name" value="ApbE"/>
    <property type="match status" value="1"/>
</dbReference>
<keyword evidence="5 10" id="KW-0479">Metal-binding</keyword>
<keyword evidence="3 10" id="KW-0285">Flavoprotein</keyword>
<proteinExistence type="inferred from homology"/>
<keyword evidence="6 10" id="KW-0274">FAD</keyword>
<dbReference type="AlphaFoldDB" id="A0AAC9N7D2"/>
<dbReference type="GO" id="GO:0016740">
    <property type="term" value="F:transferase activity"/>
    <property type="evidence" value="ECO:0007669"/>
    <property type="project" value="UniProtKB-UniRule"/>
</dbReference>
<evidence type="ECO:0000256" key="5">
    <source>
        <dbReference type="ARBA" id="ARBA00022723"/>
    </source>
</evidence>
<keyword evidence="4 10" id="KW-0808">Transferase</keyword>
<reference evidence="12 13" key="1">
    <citation type="submission" date="2016-10" db="EMBL/GenBank/DDBJ databases">
        <title>Flavobacterium gilvum sp. nov., isolated from stream water.</title>
        <authorList>
            <person name="Shin S.-K."/>
            <person name="Cho Y.-J."/>
            <person name="Yi H."/>
        </authorList>
    </citation>
    <scope>NUCLEOTIDE SEQUENCE [LARGE SCALE GENOMIC DNA]</scope>
    <source>
        <strain evidence="12 13">EM1308</strain>
    </source>
</reference>
<evidence type="ECO:0000256" key="2">
    <source>
        <dbReference type="ARBA" id="ARBA00016337"/>
    </source>
</evidence>
<sequence>MIILILIGLTSHRPKEWKRYSIASKAQGTTYSIVYYEKDSVITKEMIAQKLIKLDSSLSLYKTYSHINQFNNSEKGIILDNSLFPVIKKSIETFKETNGLFDITVYPLVEAWGFGVKKTASEPDSSTISLLQDCIGNNLIELKGNYLYKKKPCVKIDLDGIAQGYSVDELADLLEKHGVENYVVELGGEIRVQGRKQPDGEKFKIGIESPAEDTFGQNPLQKIITLDKGAITTSGSYRKFYESKGKKITHLINPKTGYPHNNELISVTVFANDAITADAYDNALMLMGLKQALAFVENKKNLAAYFIYRKKDGTIADTSSTAFLKLKNQ</sequence>
<dbReference type="EMBL" id="CP017479">
    <property type="protein sequence ID" value="AOW11397.1"/>
    <property type="molecule type" value="Genomic_DNA"/>
</dbReference>
<protein>
    <recommendedName>
        <fullName evidence="2 10">FAD:protein FMN transferase</fullName>
        <ecNumber evidence="1 10">2.7.1.180</ecNumber>
    </recommendedName>
    <alternativeName>
        <fullName evidence="8 10">Flavin transferase</fullName>
    </alternativeName>
</protein>
<comment type="similarity">
    <text evidence="10">Belongs to the ApbE family.</text>
</comment>
<evidence type="ECO:0000313" key="13">
    <source>
        <dbReference type="Proteomes" id="UP000175968"/>
    </source>
</evidence>
<dbReference type="Proteomes" id="UP000175968">
    <property type="component" value="Chromosome"/>
</dbReference>
<keyword evidence="13" id="KW-1185">Reference proteome</keyword>
<dbReference type="Pfam" id="PF02424">
    <property type="entry name" value="ApbE"/>
    <property type="match status" value="1"/>
</dbReference>
<evidence type="ECO:0000256" key="3">
    <source>
        <dbReference type="ARBA" id="ARBA00022630"/>
    </source>
</evidence>
<evidence type="ECO:0000256" key="8">
    <source>
        <dbReference type="ARBA" id="ARBA00031306"/>
    </source>
</evidence>
<feature type="binding site" evidence="11">
    <location>
        <position position="278"/>
    </location>
    <ligand>
        <name>Mg(2+)</name>
        <dbReference type="ChEBI" id="CHEBI:18420"/>
    </ligand>
</feature>
<comment type="catalytic activity">
    <reaction evidence="9 10">
        <text>L-threonyl-[protein] + FAD = FMN-L-threonyl-[protein] + AMP + H(+)</text>
        <dbReference type="Rhea" id="RHEA:36847"/>
        <dbReference type="Rhea" id="RHEA-COMP:11060"/>
        <dbReference type="Rhea" id="RHEA-COMP:11061"/>
        <dbReference type="ChEBI" id="CHEBI:15378"/>
        <dbReference type="ChEBI" id="CHEBI:30013"/>
        <dbReference type="ChEBI" id="CHEBI:57692"/>
        <dbReference type="ChEBI" id="CHEBI:74257"/>
        <dbReference type="ChEBI" id="CHEBI:456215"/>
        <dbReference type="EC" id="2.7.1.180"/>
    </reaction>
</comment>
<dbReference type="Gene3D" id="3.10.520.10">
    <property type="entry name" value="ApbE-like domains"/>
    <property type="match status" value="1"/>
</dbReference>
<dbReference type="PANTHER" id="PTHR30040">
    <property type="entry name" value="THIAMINE BIOSYNTHESIS LIPOPROTEIN APBE"/>
    <property type="match status" value="1"/>
</dbReference>
<evidence type="ECO:0000256" key="10">
    <source>
        <dbReference type="PIRNR" id="PIRNR006268"/>
    </source>
</evidence>
<organism evidence="12 13">
    <name type="scientific">Flavobacterium gilvum</name>
    <dbReference type="NCBI Taxonomy" id="1492737"/>
    <lineage>
        <taxon>Bacteria</taxon>
        <taxon>Pseudomonadati</taxon>
        <taxon>Bacteroidota</taxon>
        <taxon>Flavobacteriia</taxon>
        <taxon>Flavobacteriales</taxon>
        <taxon>Flavobacteriaceae</taxon>
        <taxon>Flavobacterium</taxon>
    </lineage>
</organism>
<evidence type="ECO:0000256" key="6">
    <source>
        <dbReference type="ARBA" id="ARBA00022827"/>
    </source>
</evidence>
<comment type="cofactor">
    <cofactor evidence="11">
        <name>Mg(2+)</name>
        <dbReference type="ChEBI" id="CHEBI:18420"/>
    </cofactor>
    <cofactor evidence="11">
        <name>Mn(2+)</name>
        <dbReference type="ChEBI" id="CHEBI:29035"/>
    </cofactor>
    <text evidence="11">Magnesium. Can also use manganese.</text>
</comment>
<keyword evidence="7 10" id="KW-0460">Magnesium</keyword>
<accession>A0AAC9N7D2</accession>
<dbReference type="EC" id="2.7.1.180" evidence="1 10"/>
<dbReference type="InterPro" id="IPR024932">
    <property type="entry name" value="ApbE"/>
</dbReference>
<name>A0AAC9N7D2_9FLAO</name>
<evidence type="ECO:0000256" key="7">
    <source>
        <dbReference type="ARBA" id="ARBA00022842"/>
    </source>
</evidence>
<feature type="binding site" evidence="11">
    <location>
        <position position="160"/>
    </location>
    <ligand>
        <name>Mg(2+)</name>
        <dbReference type="ChEBI" id="CHEBI:18420"/>
    </ligand>
</feature>
<dbReference type="KEGG" id="fgl:EM308_13340"/>
<evidence type="ECO:0000256" key="1">
    <source>
        <dbReference type="ARBA" id="ARBA00011955"/>
    </source>
</evidence>
<dbReference type="PANTHER" id="PTHR30040:SF2">
    <property type="entry name" value="FAD:PROTEIN FMN TRANSFERASE"/>
    <property type="match status" value="1"/>
</dbReference>
<dbReference type="GO" id="GO:0046872">
    <property type="term" value="F:metal ion binding"/>
    <property type="evidence" value="ECO:0007669"/>
    <property type="project" value="UniProtKB-UniRule"/>
</dbReference>
<gene>
    <name evidence="12" type="ORF">EM308_13340</name>
</gene>
<evidence type="ECO:0000256" key="9">
    <source>
        <dbReference type="ARBA" id="ARBA00048540"/>
    </source>
</evidence>
<evidence type="ECO:0000256" key="4">
    <source>
        <dbReference type="ARBA" id="ARBA00022679"/>
    </source>
</evidence>
<evidence type="ECO:0000256" key="11">
    <source>
        <dbReference type="PIRSR" id="PIRSR006268-2"/>
    </source>
</evidence>
<dbReference type="InterPro" id="IPR003374">
    <property type="entry name" value="ApbE-like_sf"/>
</dbReference>
<evidence type="ECO:0000313" key="12">
    <source>
        <dbReference type="EMBL" id="AOW11397.1"/>
    </source>
</evidence>